<organism evidence="1">
    <name type="scientific">Arundo donax</name>
    <name type="common">Giant reed</name>
    <name type="synonym">Donax arundinaceus</name>
    <dbReference type="NCBI Taxonomy" id="35708"/>
    <lineage>
        <taxon>Eukaryota</taxon>
        <taxon>Viridiplantae</taxon>
        <taxon>Streptophyta</taxon>
        <taxon>Embryophyta</taxon>
        <taxon>Tracheophyta</taxon>
        <taxon>Spermatophyta</taxon>
        <taxon>Magnoliopsida</taxon>
        <taxon>Liliopsida</taxon>
        <taxon>Poales</taxon>
        <taxon>Poaceae</taxon>
        <taxon>PACMAD clade</taxon>
        <taxon>Arundinoideae</taxon>
        <taxon>Arundineae</taxon>
        <taxon>Arundo</taxon>
    </lineage>
</organism>
<accession>A0A0A9G4K0</accession>
<dbReference type="EMBL" id="GBRH01182348">
    <property type="protein sequence ID" value="JAE15548.1"/>
    <property type="molecule type" value="Transcribed_RNA"/>
</dbReference>
<reference evidence="1" key="1">
    <citation type="submission" date="2014-09" db="EMBL/GenBank/DDBJ databases">
        <authorList>
            <person name="Magalhaes I.L.F."/>
            <person name="Oliveira U."/>
            <person name="Santos F.R."/>
            <person name="Vidigal T.H.D.A."/>
            <person name="Brescovit A.D."/>
            <person name="Santos A.J."/>
        </authorList>
    </citation>
    <scope>NUCLEOTIDE SEQUENCE</scope>
    <source>
        <tissue evidence="1">Shoot tissue taken approximately 20 cm above the soil surface</tissue>
    </source>
</reference>
<evidence type="ECO:0000313" key="1">
    <source>
        <dbReference type="EMBL" id="JAE15548.1"/>
    </source>
</evidence>
<sequence length="28" mass="3296">MILSKKILCFFLLSIDHSRPDSCEHQSF</sequence>
<reference evidence="1" key="2">
    <citation type="journal article" date="2015" name="Data Brief">
        <title>Shoot transcriptome of the giant reed, Arundo donax.</title>
        <authorList>
            <person name="Barrero R.A."/>
            <person name="Guerrero F.D."/>
            <person name="Moolhuijzen P."/>
            <person name="Goolsby J.A."/>
            <person name="Tidwell J."/>
            <person name="Bellgard S.E."/>
            <person name="Bellgard M.I."/>
        </authorList>
    </citation>
    <scope>NUCLEOTIDE SEQUENCE</scope>
    <source>
        <tissue evidence="1">Shoot tissue taken approximately 20 cm above the soil surface</tissue>
    </source>
</reference>
<dbReference type="AlphaFoldDB" id="A0A0A9G4K0"/>
<name>A0A0A9G4K0_ARUDO</name>
<proteinExistence type="predicted"/>
<protein>
    <submittedName>
        <fullName evidence="1">Uncharacterized protein</fullName>
    </submittedName>
</protein>